<accession>A0ABV6MS42</accession>
<keyword evidence="2" id="KW-0808">Transferase</keyword>
<feature type="domain" description="Aminoglycoside phosphotransferase" evidence="1">
    <location>
        <begin position="37"/>
        <end position="227"/>
    </location>
</feature>
<dbReference type="GO" id="GO:0016740">
    <property type="term" value="F:transferase activity"/>
    <property type="evidence" value="ECO:0007669"/>
    <property type="project" value="UniProtKB-KW"/>
</dbReference>
<dbReference type="InterPro" id="IPR011009">
    <property type="entry name" value="Kinase-like_dom_sf"/>
</dbReference>
<dbReference type="EMBL" id="JBHLUD010000004">
    <property type="protein sequence ID" value="MFC0542984.1"/>
    <property type="molecule type" value="Genomic_DNA"/>
</dbReference>
<evidence type="ECO:0000313" key="3">
    <source>
        <dbReference type="Proteomes" id="UP001589810"/>
    </source>
</evidence>
<evidence type="ECO:0000259" key="1">
    <source>
        <dbReference type="Pfam" id="PF01636"/>
    </source>
</evidence>
<comment type="caution">
    <text evidence="2">The sequence shown here is derived from an EMBL/GenBank/DDBJ whole genome shotgun (WGS) entry which is preliminary data.</text>
</comment>
<dbReference type="RefSeq" id="WP_273941388.1">
    <property type="nucleotide sequence ID" value="NZ_CP097263.1"/>
</dbReference>
<dbReference type="Gene3D" id="3.90.1200.10">
    <property type="match status" value="1"/>
</dbReference>
<dbReference type="SUPFAM" id="SSF56112">
    <property type="entry name" value="Protein kinase-like (PK-like)"/>
    <property type="match status" value="1"/>
</dbReference>
<dbReference type="InterPro" id="IPR002575">
    <property type="entry name" value="Aminoglycoside_PTrfase"/>
</dbReference>
<dbReference type="Proteomes" id="UP001589810">
    <property type="component" value="Unassembled WGS sequence"/>
</dbReference>
<dbReference type="EC" id="2.7.1.-" evidence="2"/>
<keyword evidence="3" id="KW-1185">Reference proteome</keyword>
<organism evidence="2 3">
    <name type="scientific">Kutzneria chonburiensis</name>
    <dbReference type="NCBI Taxonomy" id="1483604"/>
    <lineage>
        <taxon>Bacteria</taxon>
        <taxon>Bacillati</taxon>
        <taxon>Actinomycetota</taxon>
        <taxon>Actinomycetes</taxon>
        <taxon>Pseudonocardiales</taxon>
        <taxon>Pseudonocardiaceae</taxon>
        <taxon>Kutzneria</taxon>
    </lineage>
</organism>
<reference evidence="2 3" key="1">
    <citation type="submission" date="2024-09" db="EMBL/GenBank/DDBJ databases">
        <authorList>
            <person name="Sun Q."/>
            <person name="Mori K."/>
        </authorList>
    </citation>
    <scope>NUCLEOTIDE SEQUENCE [LARGE SCALE GENOMIC DNA]</scope>
    <source>
        <strain evidence="2 3">TBRC 1432</strain>
    </source>
</reference>
<dbReference type="Pfam" id="PF01636">
    <property type="entry name" value="APH"/>
    <property type="match status" value="1"/>
</dbReference>
<gene>
    <name evidence="2" type="ORF">ACFFH7_15905</name>
</gene>
<proteinExistence type="predicted"/>
<sequence length="275" mass="29321">MSDLLDVAAAVLPGQSLRGAFVSQGGSHHAVVIPDVAVVRIARKPTAVSLLPRRTELLRRLALMDLPFAVPTPLTDVVSISGYTAVALSWLPGTALPRGTAVDPASLAGLLDALRGIDLADLDGLLGEPHEYAGGSRWPSLMLDEVIPRLPSSVRPDARRRISAALALPPVTPSLVHNDLAGENMHWSPDHRLIGVLDWDLAQPFDPAIDVACLGWYGWPTIAAAVPSSTMDRARVWYRTFGLEQVAFAVLNGESPASIAQRCTTAAAWLERTAS</sequence>
<evidence type="ECO:0000313" key="2">
    <source>
        <dbReference type="EMBL" id="MFC0542984.1"/>
    </source>
</evidence>
<name>A0ABV6MS42_9PSEU</name>
<protein>
    <submittedName>
        <fullName evidence="2">Aminoglycoside phosphotransferase family protein</fullName>
        <ecNumber evidence="2">2.7.1.-</ecNumber>
    </submittedName>
</protein>